<accession>A0A9X3Z3C1</accession>
<dbReference type="RefSeq" id="WP_271140011.1">
    <property type="nucleotide sequence ID" value="NZ_JAPYYP010000009.1"/>
</dbReference>
<evidence type="ECO:0000256" key="1">
    <source>
        <dbReference type="ARBA" id="ARBA00023002"/>
    </source>
</evidence>
<evidence type="ECO:0000313" key="3">
    <source>
        <dbReference type="EMBL" id="MDA5108573.1"/>
    </source>
</evidence>
<comment type="caution">
    <text evidence="3">The sequence shown here is derived from an EMBL/GenBank/DDBJ whole genome shotgun (WGS) entry which is preliminary data.</text>
</comment>
<keyword evidence="1" id="KW-0560">Oxidoreductase</keyword>
<dbReference type="GO" id="GO:0016491">
    <property type="term" value="F:oxidoreductase activity"/>
    <property type="evidence" value="ECO:0007669"/>
    <property type="project" value="UniProtKB-KW"/>
</dbReference>
<sequence length="277" mass="30233">MTYDLVIIGAGISGLTAALSLAQKGVEQVLIVEHQKQPGGFASLYFDSPEFAPEREILQRAAALPYEICTETTIAGFFPGEPHQLYVQSPDGAYMVEAKRILIAAGSLEKPREANRIPGTRPAGVMTPMLAMHLLERGYLPGRQVVLMENGRIAKGAARILEREIGPITCCSADEWELAMIRGTARLESVQMVHKQDQSVQEIECDTLVYAKGRIPNTFFLKGTPVLRDHEGSVIIEETGKTNVPHVFATGSCTCRGDEHHSNSIDLAHEVAAHLFA</sequence>
<dbReference type="SUPFAM" id="SSF51905">
    <property type="entry name" value="FAD/NAD(P)-binding domain"/>
    <property type="match status" value="1"/>
</dbReference>
<feature type="domain" description="FAD/NAD(P)-binding" evidence="2">
    <location>
        <begin position="3"/>
        <end position="120"/>
    </location>
</feature>
<dbReference type="InterPro" id="IPR051691">
    <property type="entry name" value="Metab_Enz_Cyan_OpOx_G3PDH"/>
</dbReference>
<dbReference type="PANTHER" id="PTHR42949:SF3">
    <property type="entry name" value="ANAEROBIC GLYCEROL-3-PHOSPHATE DEHYDROGENASE SUBUNIT B"/>
    <property type="match status" value="1"/>
</dbReference>
<organism evidence="3 4">
    <name type="scientific">Brevibacillus thermoruber</name>
    <dbReference type="NCBI Taxonomy" id="33942"/>
    <lineage>
        <taxon>Bacteria</taxon>
        <taxon>Bacillati</taxon>
        <taxon>Bacillota</taxon>
        <taxon>Bacilli</taxon>
        <taxon>Bacillales</taxon>
        <taxon>Paenibacillaceae</taxon>
        <taxon>Brevibacillus</taxon>
    </lineage>
</organism>
<dbReference type="PRINTS" id="PR00469">
    <property type="entry name" value="PNDRDTASEII"/>
</dbReference>
<dbReference type="InterPro" id="IPR023753">
    <property type="entry name" value="FAD/NAD-binding_dom"/>
</dbReference>
<evidence type="ECO:0000259" key="2">
    <source>
        <dbReference type="Pfam" id="PF07992"/>
    </source>
</evidence>
<dbReference type="Pfam" id="PF07992">
    <property type="entry name" value="Pyr_redox_2"/>
    <property type="match status" value="2"/>
</dbReference>
<dbReference type="EMBL" id="JAPYYP010000009">
    <property type="protein sequence ID" value="MDA5108573.1"/>
    <property type="molecule type" value="Genomic_DNA"/>
</dbReference>
<dbReference type="AlphaFoldDB" id="A0A9X3Z3C1"/>
<keyword evidence="4" id="KW-1185">Reference proteome</keyword>
<evidence type="ECO:0000313" key="4">
    <source>
        <dbReference type="Proteomes" id="UP001151071"/>
    </source>
</evidence>
<name>A0A9X3Z3C1_9BACL</name>
<dbReference type="PANTHER" id="PTHR42949">
    <property type="entry name" value="ANAEROBIC GLYCEROL-3-PHOSPHATE DEHYDROGENASE SUBUNIT B"/>
    <property type="match status" value="1"/>
</dbReference>
<reference evidence="3" key="1">
    <citation type="submission" date="2022-12" db="EMBL/GenBank/DDBJ databases">
        <title>Draft genome sequence of the thermophilic strain Brevibacillus thermoruber HT42, isolated from Los Humeros, Puebla, Mexico, with biotechnological potential.</title>
        <authorList>
            <person name="Lara Sanchez J."/>
            <person name="Solis Palacios R."/>
            <person name="Bustos Baena A.S."/>
            <person name="Ruz Baez A.E."/>
            <person name="Espinosa Luna G."/>
            <person name="Oliart Ros R.M."/>
        </authorList>
    </citation>
    <scope>NUCLEOTIDE SEQUENCE</scope>
    <source>
        <strain evidence="3">HT42</strain>
    </source>
</reference>
<protein>
    <submittedName>
        <fullName evidence="3">NAD(P)/FAD-dependent oxidoreductase</fullName>
    </submittedName>
</protein>
<gene>
    <name evidence="3" type="ORF">O3V59_09385</name>
</gene>
<dbReference type="Proteomes" id="UP001151071">
    <property type="component" value="Unassembled WGS sequence"/>
</dbReference>
<proteinExistence type="predicted"/>
<dbReference type="PRINTS" id="PR00368">
    <property type="entry name" value="FADPNR"/>
</dbReference>
<dbReference type="Gene3D" id="3.50.50.60">
    <property type="entry name" value="FAD/NAD(P)-binding domain"/>
    <property type="match status" value="3"/>
</dbReference>
<dbReference type="InterPro" id="IPR036188">
    <property type="entry name" value="FAD/NAD-bd_sf"/>
</dbReference>
<feature type="domain" description="FAD/NAD(P)-binding" evidence="2">
    <location>
        <begin position="193"/>
        <end position="269"/>
    </location>
</feature>